<keyword evidence="4" id="KW-1185">Reference proteome</keyword>
<feature type="chain" id="PRO_5040255379" description="Secreted protein" evidence="2">
    <location>
        <begin position="18"/>
        <end position="111"/>
    </location>
</feature>
<evidence type="ECO:0000256" key="2">
    <source>
        <dbReference type="SAM" id="SignalP"/>
    </source>
</evidence>
<feature type="region of interest" description="Disordered" evidence="1">
    <location>
        <begin position="46"/>
        <end position="84"/>
    </location>
</feature>
<dbReference type="Proteomes" id="UP001152484">
    <property type="component" value="Unassembled WGS sequence"/>
</dbReference>
<accession>A0A9P1DYI8</accession>
<evidence type="ECO:0000256" key="1">
    <source>
        <dbReference type="SAM" id="MobiDB-lite"/>
    </source>
</evidence>
<gene>
    <name evidence="3" type="ORF">CEURO_LOCUS2240</name>
</gene>
<name>A0A9P1DYI8_CUSEU</name>
<feature type="compositionally biased region" description="Polar residues" evidence="1">
    <location>
        <begin position="58"/>
        <end position="74"/>
    </location>
</feature>
<comment type="caution">
    <text evidence="3">The sequence shown here is derived from an EMBL/GenBank/DDBJ whole genome shotgun (WGS) entry which is preliminary data.</text>
</comment>
<proteinExistence type="predicted"/>
<protein>
    <recommendedName>
        <fullName evidence="5">Secreted protein</fullName>
    </recommendedName>
</protein>
<evidence type="ECO:0000313" key="3">
    <source>
        <dbReference type="EMBL" id="CAH9065524.1"/>
    </source>
</evidence>
<organism evidence="3 4">
    <name type="scientific">Cuscuta europaea</name>
    <name type="common">European dodder</name>
    <dbReference type="NCBI Taxonomy" id="41803"/>
    <lineage>
        <taxon>Eukaryota</taxon>
        <taxon>Viridiplantae</taxon>
        <taxon>Streptophyta</taxon>
        <taxon>Embryophyta</taxon>
        <taxon>Tracheophyta</taxon>
        <taxon>Spermatophyta</taxon>
        <taxon>Magnoliopsida</taxon>
        <taxon>eudicotyledons</taxon>
        <taxon>Gunneridae</taxon>
        <taxon>Pentapetalae</taxon>
        <taxon>asterids</taxon>
        <taxon>lamiids</taxon>
        <taxon>Solanales</taxon>
        <taxon>Convolvulaceae</taxon>
        <taxon>Cuscuteae</taxon>
        <taxon>Cuscuta</taxon>
        <taxon>Cuscuta subgen. Cuscuta</taxon>
    </lineage>
</organism>
<dbReference type="AlphaFoldDB" id="A0A9P1DYI8"/>
<dbReference type="OrthoDB" id="1320213at2759"/>
<evidence type="ECO:0000313" key="4">
    <source>
        <dbReference type="Proteomes" id="UP001152484"/>
    </source>
</evidence>
<sequence length="111" mass="11934">MKAALYVIVLILVHSLAIDVGGGDGGNRYGAVKATPAEEEAVAAVTLDPSSHSEEGYEQSSRAIPGTWYQSPQPFRTRRQDAPAYAAPPPFSYVMAASELDPPRPPRRLLL</sequence>
<evidence type="ECO:0008006" key="5">
    <source>
        <dbReference type="Google" id="ProtNLM"/>
    </source>
</evidence>
<keyword evidence="2" id="KW-0732">Signal</keyword>
<reference evidence="3" key="1">
    <citation type="submission" date="2022-07" db="EMBL/GenBank/DDBJ databases">
        <authorList>
            <person name="Macas J."/>
            <person name="Novak P."/>
            <person name="Neumann P."/>
        </authorList>
    </citation>
    <scope>NUCLEOTIDE SEQUENCE</scope>
</reference>
<dbReference type="EMBL" id="CAMAPE010000005">
    <property type="protein sequence ID" value="CAH9065524.1"/>
    <property type="molecule type" value="Genomic_DNA"/>
</dbReference>
<feature type="signal peptide" evidence="2">
    <location>
        <begin position="1"/>
        <end position="17"/>
    </location>
</feature>